<feature type="domain" description="Conserved oligomeric Golgi complex subunit 3 N-terminal" evidence="11">
    <location>
        <begin position="180"/>
        <end position="323"/>
    </location>
</feature>
<feature type="compositionally biased region" description="Polar residues" evidence="10">
    <location>
        <begin position="92"/>
        <end position="143"/>
    </location>
</feature>
<accession>G7E983</accession>
<dbReference type="PANTHER" id="PTHR13302">
    <property type="entry name" value="CONSERVED OLIGOMERIC GOLGI COMPLEX COMPONENT 3"/>
    <property type="match status" value="1"/>
</dbReference>
<dbReference type="InterPro" id="IPR048685">
    <property type="entry name" value="COG3_C"/>
</dbReference>
<dbReference type="GO" id="GO:0005801">
    <property type="term" value="C:cis-Golgi network"/>
    <property type="evidence" value="ECO:0007669"/>
    <property type="project" value="InterPro"/>
</dbReference>
<evidence type="ECO:0000256" key="10">
    <source>
        <dbReference type="SAM" id="MobiDB-lite"/>
    </source>
</evidence>
<organism evidence="13 14">
    <name type="scientific">Mixia osmundae (strain CBS 9802 / IAM 14324 / JCM 22182 / KY 12970)</name>
    <dbReference type="NCBI Taxonomy" id="764103"/>
    <lineage>
        <taxon>Eukaryota</taxon>
        <taxon>Fungi</taxon>
        <taxon>Dikarya</taxon>
        <taxon>Basidiomycota</taxon>
        <taxon>Pucciniomycotina</taxon>
        <taxon>Mixiomycetes</taxon>
        <taxon>Mixiales</taxon>
        <taxon>Mixiaceae</taxon>
        <taxon>Mixia</taxon>
    </lineage>
</organism>
<feature type="region of interest" description="Disordered" evidence="10">
    <location>
        <begin position="17"/>
        <end position="42"/>
    </location>
</feature>
<dbReference type="Proteomes" id="UP000009131">
    <property type="component" value="Unassembled WGS sequence"/>
</dbReference>
<keyword evidence="4" id="KW-0813">Transport</keyword>
<evidence type="ECO:0000256" key="3">
    <source>
        <dbReference type="ARBA" id="ARBA00020976"/>
    </source>
</evidence>
<evidence type="ECO:0000256" key="7">
    <source>
        <dbReference type="ARBA" id="ARBA00023136"/>
    </source>
</evidence>
<dbReference type="InterPro" id="IPR007265">
    <property type="entry name" value="COG_su3"/>
</dbReference>
<feature type="domain" description="Conserved oligomeric Golgi complex subunit 3 C-terminal" evidence="12">
    <location>
        <begin position="345"/>
        <end position="723"/>
    </location>
</feature>
<comment type="subcellular location">
    <subcellularLocation>
        <location evidence="1">Golgi apparatus membrane</location>
        <topology evidence="1">Peripheral membrane protein</topology>
    </subcellularLocation>
</comment>
<keyword evidence="14" id="KW-1185">Reference proteome</keyword>
<dbReference type="RefSeq" id="XP_014568447.1">
    <property type="nucleotide sequence ID" value="XM_014712961.1"/>
</dbReference>
<keyword evidence="5" id="KW-0653">Protein transport</keyword>
<dbReference type="PANTHER" id="PTHR13302:SF8">
    <property type="entry name" value="CONSERVED OLIGOMERIC GOLGI COMPLEX SUBUNIT 3"/>
    <property type="match status" value="1"/>
</dbReference>
<evidence type="ECO:0000256" key="2">
    <source>
        <dbReference type="ARBA" id="ARBA00009936"/>
    </source>
</evidence>
<dbReference type="GO" id="GO:0006886">
    <property type="term" value="P:intracellular protein transport"/>
    <property type="evidence" value="ECO:0007669"/>
    <property type="project" value="InterPro"/>
</dbReference>
<dbReference type="GO" id="GO:0007030">
    <property type="term" value="P:Golgi organization"/>
    <property type="evidence" value="ECO:0007669"/>
    <property type="project" value="TreeGrafter"/>
</dbReference>
<dbReference type="EMBL" id="BABT02000220">
    <property type="protein sequence ID" value="GAA99202.1"/>
    <property type="molecule type" value="Genomic_DNA"/>
</dbReference>
<comment type="similarity">
    <text evidence="2">Belongs to the COG3 family.</text>
</comment>
<keyword evidence="7" id="KW-0472">Membrane</keyword>
<dbReference type="Pfam" id="PF20671">
    <property type="entry name" value="COG3_C"/>
    <property type="match status" value="1"/>
</dbReference>
<dbReference type="Pfam" id="PF04136">
    <property type="entry name" value="COG3_N"/>
    <property type="match status" value="1"/>
</dbReference>
<gene>
    <name evidence="13" type="primary">Mo05895</name>
    <name evidence="13" type="ORF">E5Q_05895</name>
</gene>
<dbReference type="GO" id="GO:0017119">
    <property type="term" value="C:Golgi transport complex"/>
    <property type="evidence" value="ECO:0007669"/>
    <property type="project" value="TreeGrafter"/>
</dbReference>
<evidence type="ECO:0000259" key="12">
    <source>
        <dbReference type="Pfam" id="PF20671"/>
    </source>
</evidence>
<feature type="region of interest" description="Disordered" evidence="10">
    <location>
        <begin position="69"/>
        <end position="143"/>
    </location>
</feature>
<dbReference type="STRING" id="764103.G7E983"/>
<evidence type="ECO:0000256" key="5">
    <source>
        <dbReference type="ARBA" id="ARBA00022927"/>
    </source>
</evidence>
<sequence>MAWDGDLALSFGVSSSPTQAQFNGRQSPAITVPPAPQQASTSKLSIEQWDKLAPLTDAQRASVAAIQRAAHRRPVPARLARAKAAEQASRPSTPLNAHHSSALSRTMSSTPASQSNAATPTGSPQTRSLSLLNPAQDGSTSSLLGLPAHQSIANPTQFNDWFAKIQSLMESETETIYRHHLEQLNEYAQTCLDISDRVKDIRGLVREMEANRKFVEENSRALQGACEVMLSDQKRLVQVTSAIGARLQYFKELESMQRLLNLPGETVVLQEGFVDTLRRGDVCLEFFKANADFRDASIYLIRFQQCMTRALTLIKMYFVNTLRRIGQDAAEKAAGKDLSEAALDTLLYAKFTQPALLEPLRALVFQLESRAASNPEEYQSLLQECYDTWSSIRSQLVGPVLKAEVKRMDPAKQDIIALTRTGCNYLRLICIQEWDLFKLYFPSSGEEQAYAYLEGLCDTLYDSLRPRVLHEPRLGALCELCTVLQALMALDLDYQDEAIDEQDISFQQPPRSARTDFLADVGFPLPALQRFDSDDAMSPMEGPRKQAHSGRDALRFSVLLQTILQDVQTKLVFRAQAILQSEVELFIPSASDLDFPDRLQGDEINSAGLSTEGKASSSEGALAFRLPSAEVQRSWYPTLQKTIWVLSKLHTFVNAAIFEDLAAEAVTLCRRSLQVGAEKIISRQGAHPLDGQLFSIRHLLILKDTVRSIDMVQVDRAMDFSSVTDALGSLLRNSSALFNPSSLFQLAAKGIPSFAETMRDAKTDLDFSLKTVCEDLISQASLSITVTLRNFLARCQAFSREQPNGVLREQDWASSGEVRRVHDQFVAEPDGLLAKAFRDITTHIARWLKDKRTLKVLLPPIQDEVLDIYASFFKFVKAEYDLETAQSLTSLETLRAQLSKLSGLESKR</sequence>
<keyword evidence="6" id="KW-0333">Golgi apparatus</keyword>
<dbReference type="AlphaFoldDB" id="G7E983"/>
<feature type="coiled-coil region" evidence="9">
    <location>
        <begin position="198"/>
        <end position="225"/>
    </location>
</feature>
<dbReference type="eggNOG" id="KOG2604">
    <property type="taxonomic scope" value="Eukaryota"/>
</dbReference>
<evidence type="ECO:0000256" key="4">
    <source>
        <dbReference type="ARBA" id="ARBA00022448"/>
    </source>
</evidence>
<name>G7E983_MIXOS</name>
<keyword evidence="9" id="KW-0175">Coiled coil</keyword>
<dbReference type="HOGENOM" id="CLU_011639_0_0_1"/>
<proteinExistence type="inferred from homology"/>
<protein>
    <recommendedName>
        <fullName evidence="3">Conserved oligomeric Golgi complex subunit 3</fullName>
    </recommendedName>
    <alternativeName>
        <fullName evidence="8">Component of oligomeric Golgi complex 3</fullName>
    </alternativeName>
</protein>
<evidence type="ECO:0000256" key="9">
    <source>
        <dbReference type="SAM" id="Coils"/>
    </source>
</evidence>
<evidence type="ECO:0000256" key="6">
    <source>
        <dbReference type="ARBA" id="ARBA00023034"/>
    </source>
</evidence>
<feature type="compositionally biased region" description="Polar residues" evidence="10">
    <location>
        <begin position="17"/>
        <end position="29"/>
    </location>
</feature>
<dbReference type="OMA" id="DEFELWG"/>
<dbReference type="InParanoid" id="G7E983"/>
<evidence type="ECO:0000256" key="1">
    <source>
        <dbReference type="ARBA" id="ARBA00004395"/>
    </source>
</evidence>
<dbReference type="InterPro" id="IPR048320">
    <property type="entry name" value="COG3_N"/>
</dbReference>
<evidence type="ECO:0000256" key="8">
    <source>
        <dbReference type="ARBA" id="ARBA00031339"/>
    </source>
</evidence>
<evidence type="ECO:0000259" key="11">
    <source>
        <dbReference type="Pfam" id="PF04136"/>
    </source>
</evidence>
<dbReference type="OrthoDB" id="296793at2759"/>
<reference evidence="13 14" key="1">
    <citation type="journal article" date="2011" name="J. Gen. Appl. Microbiol.">
        <title>Draft genome sequencing of the enigmatic basidiomycete Mixia osmundae.</title>
        <authorList>
            <person name="Nishida H."/>
            <person name="Nagatsuka Y."/>
            <person name="Sugiyama J."/>
        </authorList>
    </citation>
    <scope>NUCLEOTIDE SEQUENCE [LARGE SCALE GENOMIC DNA]</scope>
    <source>
        <strain evidence="14">CBS 9802 / IAM 14324 / JCM 22182 / KY 12970</strain>
    </source>
</reference>
<reference evidence="13 14" key="2">
    <citation type="journal article" date="2012" name="Open Biol.">
        <title>Characteristics of nucleosomes and linker DNA regions on the genome of the basidiomycete Mixia osmundae revealed by mono- and dinucleosome mapping.</title>
        <authorList>
            <person name="Nishida H."/>
            <person name="Kondo S."/>
            <person name="Matsumoto T."/>
            <person name="Suzuki Y."/>
            <person name="Yoshikawa H."/>
            <person name="Taylor T.D."/>
            <person name="Sugiyama J."/>
        </authorList>
    </citation>
    <scope>NUCLEOTIDE SEQUENCE [LARGE SCALE GENOMIC DNA]</scope>
    <source>
        <strain evidence="14">CBS 9802 / IAM 14324 / JCM 22182 / KY 12970</strain>
    </source>
</reference>
<dbReference type="FunCoup" id="G7E983">
    <property type="interactions" value="569"/>
</dbReference>
<evidence type="ECO:0000313" key="13">
    <source>
        <dbReference type="EMBL" id="GAA99202.1"/>
    </source>
</evidence>
<dbReference type="GO" id="GO:0006891">
    <property type="term" value="P:intra-Golgi vesicle-mediated transport"/>
    <property type="evidence" value="ECO:0007669"/>
    <property type="project" value="TreeGrafter"/>
</dbReference>
<dbReference type="GO" id="GO:0000139">
    <property type="term" value="C:Golgi membrane"/>
    <property type="evidence" value="ECO:0007669"/>
    <property type="project" value="UniProtKB-SubCell"/>
</dbReference>
<evidence type="ECO:0000313" key="14">
    <source>
        <dbReference type="Proteomes" id="UP000009131"/>
    </source>
</evidence>
<comment type="caution">
    <text evidence="13">The sequence shown here is derived from an EMBL/GenBank/DDBJ whole genome shotgun (WGS) entry which is preliminary data.</text>
</comment>